<dbReference type="RefSeq" id="XP_026192953.1">
    <property type="nucleotide sequence ID" value="XM_026337168.1"/>
</dbReference>
<evidence type="ECO:0000256" key="1">
    <source>
        <dbReference type="SAM" id="Phobius"/>
    </source>
</evidence>
<name>A0A6P6RYJ6_9EIME</name>
<proteinExistence type="predicted"/>
<keyword evidence="1" id="KW-0472">Membrane</keyword>
<feature type="transmembrane region" description="Helical" evidence="1">
    <location>
        <begin position="60"/>
        <end position="78"/>
    </location>
</feature>
<protein>
    <submittedName>
        <fullName evidence="3">Uncharacterized protein LOC34621004</fullName>
    </submittedName>
</protein>
<feature type="transmembrane region" description="Helical" evidence="1">
    <location>
        <begin position="164"/>
        <end position="183"/>
    </location>
</feature>
<evidence type="ECO:0000313" key="2">
    <source>
        <dbReference type="Proteomes" id="UP000515125"/>
    </source>
</evidence>
<evidence type="ECO:0000313" key="3">
    <source>
        <dbReference type="RefSeq" id="XP_026192953.1"/>
    </source>
</evidence>
<dbReference type="Proteomes" id="UP000515125">
    <property type="component" value="Unplaced"/>
</dbReference>
<dbReference type="AlphaFoldDB" id="A0A6P6RYJ6"/>
<reference evidence="3" key="1">
    <citation type="submission" date="2025-08" db="UniProtKB">
        <authorList>
            <consortium name="RefSeq"/>
        </authorList>
    </citation>
    <scope>IDENTIFICATION</scope>
</reference>
<gene>
    <name evidence="3" type="primary">LOC34621004</name>
</gene>
<organism evidence="2 3">
    <name type="scientific">Cyclospora cayetanensis</name>
    <dbReference type="NCBI Taxonomy" id="88456"/>
    <lineage>
        <taxon>Eukaryota</taxon>
        <taxon>Sar</taxon>
        <taxon>Alveolata</taxon>
        <taxon>Apicomplexa</taxon>
        <taxon>Conoidasida</taxon>
        <taxon>Coccidia</taxon>
        <taxon>Eucoccidiorida</taxon>
        <taxon>Eimeriorina</taxon>
        <taxon>Eimeriidae</taxon>
        <taxon>Cyclospora</taxon>
    </lineage>
</organism>
<keyword evidence="1" id="KW-1133">Transmembrane helix</keyword>
<feature type="transmembrane region" description="Helical" evidence="1">
    <location>
        <begin position="203"/>
        <end position="223"/>
    </location>
</feature>
<dbReference type="GeneID" id="34621004"/>
<keyword evidence="1" id="KW-0812">Transmembrane</keyword>
<dbReference type="OrthoDB" id="354294at2759"/>
<keyword evidence="2" id="KW-1185">Reference proteome</keyword>
<accession>A0A6P6RYJ6</accession>
<feature type="transmembrane region" description="Helical" evidence="1">
    <location>
        <begin position="24"/>
        <end position="48"/>
    </location>
</feature>
<feature type="transmembrane region" description="Helical" evidence="1">
    <location>
        <begin position="119"/>
        <end position="144"/>
    </location>
</feature>
<sequence length="292" mass="32172">MASGYNSRSLFSVNLEIPYDKNHLFRLVGTMTAFTLTAINVSALVFYYSTDSTVAVNSRYGLLLVVLVEGWLLTWFQLKTHLCNYADNIDAFKEYEWQSLFNDAYGAVDRSTICENVKIMVFVATGCLIVSLGSSLFALILAVVTRHRGNPELRPQQHLRHCGIAIMIMGACMAGIILPPIVFTFMLPDFVMLENTPVSIREGVFVGALAGVGIIPAIVGYHLDKSVLKSKMEFETLIWTSAYDENATKRQKMLADADALEAAKMGGLVAPADLARQGDSQQQHAHSLKPIT</sequence>